<dbReference type="PROSITE" id="PS50011">
    <property type="entry name" value="PROTEIN_KINASE_DOM"/>
    <property type="match status" value="1"/>
</dbReference>
<dbReference type="InterPro" id="IPR011009">
    <property type="entry name" value="Kinase-like_dom_sf"/>
</dbReference>
<dbReference type="AlphaFoldDB" id="A0A6A4ZKZ8"/>
<dbReference type="InterPro" id="IPR000719">
    <property type="entry name" value="Prot_kinase_dom"/>
</dbReference>
<proteinExistence type="predicted"/>
<dbReference type="EMBL" id="VJMH01000458">
    <property type="protein sequence ID" value="KAF0716098.1"/>
    <property type="molecule type" value="Genomic_DNA"/>
</dbReference>
<evidence type="ECO:0000313" key="3">
    <source>
        <dbReference type="EMBL" id="KAF0716098.1"/>
    </source>
</evidence>
<dbReference type="GO" id="GO:0004674">
    <property type="term" value="F:protein serine/threonine kinase activity"/>
    <property type="evidence" value="ECO:0007669"/>
    <property type="project" value="TreeGrafter"/>
</dbReference>
<feature type="compositionally biased region" description="Basic and acidic residues" evidence="1">
    <location>
        <begin position="38"/>
        <end position="49"/>
    </location>
</feature>
<dbReference type="PANTHER" id="PTHR44329:SF214">
    <property type="entry name" value="PROTEIN KINASE DOMAIN-CONTAINING PROTEIN"/>
    <property type="match status" value="1"/>
</dbReference>
<feature type="non-terminal residue" evidence="3">
    <location>
        <position position="346"/>
    </location>
</feature>
<feature type="region of interest" description="Disordered" evidence="1">
    <location>
        <begin position="1"/>
        <end position="79"/>
    </location>
</feature>
<dbReference type="Gene3D" id="1.10.510.10">
    <property type="entry name" value="Transferase(Phosphotransferase) domain 1"/>
    <property type="match status" value="1"/>
</dbReference>
<evidence type="ECO:0000259" key="2">
    <source>
        <dbReference type="PROSITE" id="PS50011"/>
    </source>
</evidence>
<feature type="compositionally biased region" description="Low complexity" evidence="1">
    <location>
        <begin position="8"/>
        <end position="22"/>
    </location>
</feature>
<dbReference type="PIRSF" id="PIRSF000654">
    <property type="entry name" value="Integrin-linked_kinase"/>
    <property type="match status" value="1"/>
</dbReference>
<dbReference type="InterPro" id="IPR051681">
    <property type="entry name" value="Ser/Thr_Kinases-Pseudokinases"/>
</dbReference>
<sequence>MPEGDALGTTSSRPRSPRRPGTAEAKDAAKTLASGEKTANEQHTPEKKTPNPFTAAGSSDAIPMAVEKPPREPPVELDPTKLTSTRQLGQSTYADVWLGQYNGKPIAIKKLRAGDGVDSFVHEVALLTRFKCDCIVSCIGVVGYGTPAMQLVFEYMENGDLASFLRKTKHDADASFPWPQKIDCSLDMVEGLVYLHKTDLIHRGIRSLNVLLSADMQAKLTDFGATRSLATTGETTATKTTSMVALGPAGGRRYVSWIAPELLRHERETVKADIYALGVVFTELTTHELPFADAKDANGNPLSDADLVRLVSDGQIVPTMESAAPVWFRHLASQCMHHDPEKRPSA</sequence>
<gene>
    <name evidence="3" type="ORF">As57867_003022</name>
</gene>
<organism evidence="3">
    <name type="scientific">Aphanomyces stellatus</name>
    <dbReference type="NCBI Taxonomy" id="120398"/>
    <lineage>
        <taxon>Eukaryota</taxon>
        <taxon>Sar</taxon>
        <taxon>Stramenopiles</taxon>
        <taxon>Oomycota</taxon>
        <taxon>Saprolegniomycetes</taxon>
        <taxon>Saprolegniales</taxon>
        <taxon>Verrucalvaceae</taxon>
        <taxon>Aphanomyces</taxon>
    </lineage>
</organism>
<protein>
    <recommendedName>
        <fullName evidence="2">Protein kinase domain-containing protein</fullName>
    </recommendedName>
</protein>
<dbReference type="SUPFAM" id="SSF56112">
    <property type="entry name" value="Protein kinase-like (PK-like)"/>
    <property type="match status" value="1"/>
</dbReference>
<reference evidence="3" key="1">
    <citation type="submission" date="2019-06" db="EMBL/GenBank/DDBJ databases">
        <title>Genomics analysis of Aphanomyces spp. identifies a new class of oomycete effector associated with host adaptation.</title>
        <authorList>
            <person name="Gaulin E."/>
        </authorList>
    </citation>
    <scope>NUCLEOTIDE SEQUENCE</scope>
    <source>
        <strain evidence="3">CBS 578.67</strain>
    </source>
</reference>
<name>A0A6A4ZKZ8_9STRA</name>
<dbReference type="Pfam" id="PF07714">
    <property type="entry name" value="PK_Tyr_Ser-Thr"/>
    <property type="match status" value="1"/>
</dbReference>
<comment type="caution">
    <text evidence="3">The sequence shown here is derived from an EMBL/GenBank/DDBJ whole genome shotgun (WGS) entry which is preliminary data.</text>
</comment>
<feature type="domain" description="Protein kinase" evidence="2">
    <location>
        <begin position="82"/>
        <end position="346"/>
    </location>
</feature>
<dbReference type="Gene3D" id="3.30.200.20">
    <property type="entry name" value="Phosphorylase Kinase, domain 1"/>
    <property type="match status" value="1"/>
</dbReference>
<dbReference type="PANTHER" id="PTHR44329">
    <property type="entry name" value="SERINE/THREONINE-PROTEIN KINASE TNNI3K-RELATED"/>
    <property type="match status" value="1"/>
</dbReference>
<dbReference type="InterPro" id="IPR001245">
    <property type="entry name" value="Ser-Thr/Tyr_kinase_cat_dom"/>
</dbReference>
<dbReference type="OrthoDB" id="4062651at2759"/>
<dbReference type="GO" id="GO:0005524">
    <property type="term" value="F:ATP binding"/>
    <property type="evidence" value="ECO:0007669"/>
    <property type="project" value="InterPro"/>
</dbReference>
<evidence type="ECO:0000256" key="1">
    <source>
        <dbReference type="SAM" id="MobiDB-lite"/>
    </source>
</evidence>
<accession>A0A6A4ZKZ8</accession>